<keyword evidence="3" id="KW-1185">Reference proteome</keyword>
<organism evidence="2 3">
    <name type="scientific">Streptomyces subrutilus</name>
    <dbReference type="NCBI Taxonomy" id="36818"/>
    <lineage>
        <taxon>Bacteria</taxon>
        <taxon>Bacillati</taxon>
        <taxon>Actinomycetota</taxon>
        <taxon>Actinomycetes</taxon>
        <taxon>Kitasatosporales</taxon>
        <taxon>Streptomycetaceae</taxon>
        <taxon>Streptomyces</taxon>
    </lineage>
</organism>
<sequence length="93" mass="10038">MPSIREHLRNGSIVRAHWRNPAGSGKQVGLLVMFVLAMFVLGSKPMGGATPAEQPGPQSTTYPIKWPGWDTPVTVPTPTVSYPIVFPSPANTR</sequence>
<accession>A0A1E5PLF4</accession>
<dbReference type="RefSeq" id="WP_069918499.1">
    <property type="nucleotide sequence ID" value="NZ_MEHK01000001.1"/>
</dbReference>
<dbReference type="Proteomes" id="UP000095705">
    <property type="component" value="Unassembled WGS sequence"/>
</dbReference>
<reference evidence="2 3" key="1">
    <citation type="submission" date="2016-08" db="EMBL/GenBank/DDBJ databases">
        <title>The complete genome of Streptomyces subrutilus 10-1-1.</title>
        <authorList>
            <person name="Chen X."/>
        </authorList>
    </citation>
    <scope>NUCLEOTIDE SEQUENCE [LARGE SCALE GENOMIC DNA]</scope>
    <source>
        <strain evidence="2 3">10-1-1</strain>
    </source>
</reference>
<dbReference type="STRING" id="36818.BGK67_02385"/>
<evidence type="ECO:0000313" key="3">
    <source>
        <dbReference type="Proteomes" id="UP000095705"/>
    </source>
</evidence>
<proteinExistence type="predicted"/>
<gene>
    <name evidence="2" type="ORF">BGK67_02385</name>
</gene>
<protein>
    <submittedName>
        <fullName evidence="2">Uncharacterized protein</fullName>
    </submittedName>
</protein>
<name>A0A1E5PLF4_9ACTN</name>
<dbReference type="EMBL" id="MEHK01000001">
    <property type="protein sequence ID" value="OEJ30355.1"/>
    <property type="molecule type" value="Genomic_DNA"/>
</dbReference>
<evidence type="ECO:0000256" key="1">
    <source>
        <dbReference type="SAM" id="MobiDB-lite"/>
    </source>
</evidence>
<evidence type="ECO:0000313" key="2">
    <source>
        <dbReference type="EMBL" id="OEJ30355.1"/>
    </source>
</evidence>
<comment type="caution">
    <text evidence="2">The sequence shown here is derived from an EMBL/GenBank/DDBJ whole genome shotgun (WGS) entry which is preliminary data.</text>
</comment>
<dbReference type="AlphaFoldDB" id="A0A1E5PLF4"/>
<feature type="region of interest" description="Disordered" evidence="1">
    <location>
        <begin position="46"/>
        <end position="65"/>
    </location>
</feature>